<comment type="caution">
    <text evidence="2">The sequence shown here is derived from an EMBL/GenBank/DDBJ whole genome shotgun (WGS) entry which is preliminary data.</text>
</comment>
<feature type="signal peptide" evidence="1">
    <location>
        <begin position="1"/>
        <end position="22"/>
    </location>
</feature>
<dbReference type="SUPFAM" id="SSF48452">
    <property type="entry name" value="TPR-like"/>
    <property type="match status" value="1"/>
</dbReference>
<proteinExistence type="predicted"/>
<organism evidence="2">
    <name type="scientific">Hellea balneolensis</name>
    <dbReference type="NCBI Taxonomy" id="287478"/>
    <lineage>
        <taxon>Bacteria</taxon>
        <taxon>Pseudomonadati</taxon>
        <taxon>Pseudomonadota</taxon>
        <taxon>Alphaproteobacteria</taxon>
        <taxon>Maricaulales</taxon>
        <taxon>Robiginitomaculaceae</taxon>
        <taxon>Hellea</taxon>
    </lineage>
</organism>
<name>A0A7C5LT68_9PROT</name>
<dbReference type="SMART" id="SM00028">
    <property type="entry name" value="TPR"/>
    <property type="match status" value="2"/>
</dbReference>
<dbReference type="EMBL" id="DRMJ01000056">
    <property type="protein sequence ID" value="HHL42209.1"/>
    <property type="molecule type" value="Genomic_DNA"/>
</dbReference>
<protein>
    <submittedName>
        <fullName evidence="2">Uncharacterized protein</fullName>
    </submittedName>
</protein>
<dbReference type="Gene3D" id="1.25.40.10">
    <property type="entry name" value="Tetratricopeptide repeat domain"/>
    <property type="match status" value="1"/>
</dbReference>
<feature type="chain" id="PRO_5027604956" evidence="1">
    <location>
        <begin position="23"/>
        <end position="229"/>
    </location>
</feature>
<evidence type="ECO:0000313" key="2">
    <source>
        <dbReference type="EMBL" id="HHL42209.1"/>
    </source>
</evidence>
<evidence type="ECO:0000256" key="1">
    <source>
        <dbReference type="SAM" id="SignalP"/>
    </source>
</evidence>
<keyword evidence="1" id="KW-0732">Signal</keyword>
<reference evidence="2" key="1">
    <citation type="journal article" date="2020" name="mSystems">
        <title>Genome- and Community-Level Interaction Insights into Carbon Utilization and Element Cycling Functions of Hydrothermarchaeota in Hydrothermal Sediment.</title>
        <authorList>
            <person name="Zhou Z."/>
            <person name="Liu Y."/>
            <person name="Xu W."/>
            <person name="Pan J."/>
            <person name="Luo Z.H."/>
            <person name="Li M."/>
        </authorList>
    </citation>
    <scope>NUCLEOTIDE SEQUENCE [LARGE SCALE GENOMIC DNA]</scope>
    <source>
        <strain evidence="2">HyVt-485</strain>
    </source>
</reference>
<dbReference type="AlphaFoldDB" id="A0A7C5LT68"/>
<dbReference type="Proteomes" id="UP000885830">
    <property type="component" value="Unassembled WGS sequence"/>
</dbReference>
<sequence>MIKHYMMSIFWILLALPQLALAQTDFDKKHEQCLKQIAQDAEIAFEEALIWQSQGGGRRAKHCVAMALFALDHADEAAFRLEKLAKAPDGGDNDMRAGYYAESADLWLEAKLPRKAYDAATAGLDLKRDDVDLRIVRARAYAALGRWDYAEIDLTSALAFHPDEPRALRFRADARLRQDKLDLAKQDIDRAVQLDGKNIDTLLVRGKINEALRLAKLTTDGKSPTEPRP</sequence>
<dbReference type="InterPro" id="IPR019734">
    <property type="entry name" value="TPR_rpt"/>
</dbReference>
<accession>A0A7C5LT68</accession>
<dbReference type="InterPro" id="IPR011990">
    <property type="entry name" value="TPR-like_helical_dom_sf"/>
</dbReference>
<gene>
    <name evidence="2" type="ORF">ENJ42_01200</name>
</gene>